<feature type="domain" description="DUF4097" evidence="1">
    <location>
        <begin position="42"/>
        <end position="231"/>
    </location>
</feature>
<dbReference type="RefSeq" id="WP_078974138.1">
    <property type="nucleotide sequence ID" value="NZ_MWQN01000001.1"/>
</dbReference>
<protein>
    <recommendedName>
        <fullName evidence="1">DUF4097 domain-containing protein</fullName>
    </recommendedName>
</protein>
<evidence type="ECO:0000313" key="2">
    <source>
        <dbReference type="EMBL" id="OPC79870.1"/>
    </source>
</evidence>
<reference evidence="2 3" key="1">
    <citation type="submission" date="2017-03" db="EMBL/GenBank/DDBJ databases">
        <title>Draft genome sequence of Streptomyces scabrisporus NF3, endophyte isolated from Amphipterygium adstringens.</title>
        <authorList>
            <person name="Vazquez M."/>
            <person name="Ceapa C.D."/>
            <person name="Rodriguez Luna D."/>
            <person name="Sanchez Esquivel S."/>
        </authorList>
    </citation>
    <scope>NUCLEOTIDE SEQUENCE [LARGE SCALE GENOMIC DNA]</scope>
    <source>
        <strain evidence="2 3">NF3</strain>
    </source>
</reference>
<keyword evidence="3" id="KW-1185">Reference proteome</keyword>
<proteinExistence type="predicted"/>
<dbReference type="OrthoDB" id="3252095at2"/>
<evidence type="ECO:0000313" key="3">
    <source>
        <dbReference type="Proteomes" id="UP000190037"/>
    </source>
</evidence>
<evidence type="ECO:0000259" key="1">
    <source>
        <dbReference type="Pfam" id="PF13349"/>
    </source>
</evidence>
<dbReference type="Pfam" id="PF13349">
    <property type="entry name" value="DUF4097"/>
    <property type="match status" value="1"/>
</dbReference>
<gene>
    <name evidence="2" type="ORF">B4N89_01965</name>
</gene>
<accession>A0A1T3NT60</accession>
<dbReference type="InterPro" id="IPR025164">
    <property type="entry name" value="Toastrack_DUF4097"/>
</dbReference>
<comment type="caution">
    <text evidence="2">The sequence shown here is derived from an EMBL/GenBank/DDBJ whole genome shotgun (WGS) entry which is preliminary data.</text>
</comment>
<dbReference type="STRING" id="159449.B4N89_01965"/>
<name>A0A1T3NT60_9ACTN</name>
<organism evidence="2 3">
    <name type="scientific">Embleya scabrispora</name>
    <dbReference type="NCBI Taxonomy" id="159449"/>
    <lineage>
        <taxon>Bacteria</taxon>
        <taxon>Bacillati</taxon>
        <taxon>Actinomycetota</taxon>
        <taxon>Actinomycetes</taxon>
        <taxon>Kitasatosporales</taxon>
        <taxon>Streptomycetaceae</taxon>
        <taxon>Embleya</taxon>
    </lineage>
</organism>
<dbReference type="Proteomes" id="UP000190037">
    <property type="component" value="Unassembled WGS sequence"/>
</dbReference>
<dbReference type="EMBL" id="MWQN01000001">
    <property type="protein sequence ID" value="OPC79870.1"/>
    <property type="molecule type" value="Genomic_DNA"/>
</dbReference>
<sequence>MPTFETPKPIFATVDLVVGSLRISASDRVDTVVEVRPTDPSHTASVQAAEQTSVTCSSGRLSVRVPRNRSRSFFGRSASVDVTIELPTGSRIEGQAAAADIHVEGRVGETRLSVASGDIRLDRTGALRLNSTSGDVSVAHSVGHTDISAAAGEIRVGKIDGTAVVRNTAGGISLGAVSGDLRLNSTLGDITVDRALTTVGAKTVSGSVRIGEVVHGAIRLETASGELEVGIREGTAAWLDLNSMAGKVHTSLPSVDGPAPSDDTVDVRARTLSGDIVIRRS</sequence>
<dbReference type="AlphaFoldDB" id="A0A1T3NT60"/>